<dbReference type="PRINTS" id="PR00081">
    <property type="entry name" value="GDHRDH"/>
</dbReference>
<dbReference type="AlphaFoldDB" id="A0A840C458"/>
<evidence type="ECO:0000256" key="2">
    <source>
        <dbReference type="ARBA" id="ARBA00023002"/>
    </source>
</evidence>
<name>A0A840C458_9HYPH</name>
<reference evidence="3 4" key="1">
    <citation type="submission" date="2020-08" db="EMBL/GenBank/DDBJ databases">
        <title>Genomic Encyclopedia of Type Strains, Phase IV (KMG-IV): sequencing the most valuable type-strain genomes for metagenomic binning, comparative biology and taxonomic classification.</title>
        <authorList>
            <person name="Goeker M."/>
        </authorList>
    </citation>
    <scope>NUCLEOTIDE SEQUENCE [LARGE SCALE GENOMIC DNA]</scope>
    <source>
        <strain evidence="3 4">DSM 103737</strain>
    </source>
</reference>
<accession>A0A840C458</accession>
<dbReference type="Proteomes" id="UP000577362">
    <property type="component" value="Unassembled WGS sequence"/>
</dbReference>
<keyword evidence="4" id="KW-1185">Reference proteome</keyword>
<dbReference type="Gene3D" id="3.40.50.720">
    <property type="entry name" value="NAD(P)-binding Rossmann-like Domain"/>
    <property type="match status" value="1"/>
</dbReference>
<sequence>MTIALITGGSRGLGRSAALHLARNGVGIVLTYQSNAAAAEEVVAAIRAEGGKAVALPLDTGRVGTFRAFAESLAGALRQHWGSATFDILMNNAGHGVHRSFAETSEEEFDGLMAVHLKGVFFLTQTLLPMIADGGRILNVSTGLARFSLPGYAAYATMKGGVEVLTRYLAKELGPRRIAVNTIAPGATETDFGGGAVRDVPDVNRMVAETTAMGRAGRPDDIGAAVAALLAPGTGWMTAQRIEVSGGRNL</sequence>
<dbReference type="EMBL" id="JACIEN010000004">
    <property type="protein sequence ID" value="MBB4018259.1"/>
    <property type="molecule type" value="Genomic_DNA"/>
</dbReference>
<dbReference type="PRINTS" id="PR00080">
    <property type="entry name" value="SDRFAMILY"/>
</dbReference>
<dbReference type="RefSeq" id="WP_183317270.1">
    <property type="nucleotide sequence ID" value="NZ_JACIEN010000004.1"/>
</dbReference>
<evidence type="ECO:0000313" key="3">
    <source>
        <dbReference type="EMBL" id="MBB4018259.1"/>
    </source>
</evidence>
<evidence type="ECO:0000313" key="4">
    <source>
        <dbReference type="Proteomes" id="UP000577362"/>
    </source>
</evidence>
<dbReference type="Pfam" id="PF13561">
    <property type="entry name" value="adh_short_C2"/>
    <property type="match status" value="1"/>
</dbReference>
<dbReference type="PANTHER" id="PTHR43639:SF1">
    <property type="entry name" value="SHORT-CHAIN DEHYDROGENASE_REDUCTASE FAMILY PROTEIN"/>
    <property type="match status" value="1"/>
</dbReference>
<proteinExistence type="inferred from homology"/>
<dbReference type="InterPro" id="IPR036291">
    <property type="entry name" value="NAD(P)-bd_dom_sf"/>
</dbReference>
<dbReference type="GO" id="GO:0016491">
    <property type="term" value="F:oxidoreductase activity"/>
    <property type="evidence" value="ECO:0007669"/>
    <property type="project" value="UniProtKB-KW"/>
</dbReference>
<comment type="similarity">
    <text evidence="1">Belongs to the short-chain dehydrogenases/reductases (SDR) family.</text>
</comment>
<keyword evidence="2" id="KW-0560">Oxidoreductase</keyword>
<comment type="caution">
    <text evidence="3">The sequence shown here is derived from an EMBL/GenBank/DDBJ whole genome shotgun (WGS) entry which is preliminary data.</text>
</comment>
<protein>
    <submittedName>
        <fullName evidence="3">NAD(P)-dependent dehydrogenase (Short-subunit alcohol dehydrogenase family)</fullName>
    </submittedName>
</protein>
<dbReference type="SUPFAM" id="SSF51735">
    <property type="entry name" value="NAD(P)-binding Rossmann-fold domains"/>
    <property type="match status" value="1"/>
</dbReference>
<gene>
    <name evidence="3" type="ORF">GGR16_003306</name>
</gene>
<organism evidence="3 4">
    <name type="scientific">Chelatococcus caeni</name>
    <dbReference type="NCBI Taxonomy" id="1348468"/>
    <lineage>
        <taxon>Bacteria</taxon>
        <taxon>Pseudomonadati</taxon>
        <taxon>Pseudomonadota</taxon>
        <taxon>Alphaproteobacteria</taxon>
        <taxon>Hyphomicrobiales</taxon>
        <taxon>Chelatococcaceae</taxon>
        <taxon>Chelatococcus</taxon>
    </lineage>
</organism>
<dbReference type="InterPro" id="IPR002347">
    <property type="entry name" value="SDR_fam"/>
</dbReference>
<dbReference type="PANTHER" id="PTHR43639">
    <property type="entry name" value="OXIDOREDUCTASE, SHORT-CHAIN DEHYDROGENASE/REDUCTASE FAMILY (AFU_ORTHOLOGUE AFUA_5G02870)"/>
    <property type="match status" value="1"/>
</dbReference>
<evidence type="ECO:0000256" key="1">
    <source>
        <dbReference type="ARBA" id="ARBA00006484"/>
    </source>
</evidence>